<dbReference type="Pfam" id="PF02586">
    <property type="entry name" value="SRAP"/>
    <property type="match status" value="1"/>
</dbReference>
<dbReference type="Gene3D" id="3.90.1680.10">
    <property type="entry name" value="SOS response associated peptidase-like"/>
    <property type="match status" value="1"/>
</dbReference>
<dbReference type="AlphaFoldDB" id="A0A7X2N3E1"/>
<dbReference type="GO" id="GO:0003697">
    <property type="term" value="F:single-stranded DNA binding"/>
    <property type="evidence" value="ECO:0007669"/>
    <property type="project" value="InterPro"/>
</dbReference>
<dbReference type="InterPro" id="IPR036590">
    <property type="entry name" value="SRAP-like"/>
</dbReference>
<dbReference type="GO" id="GO:0008233">
    <property type="term" value="F:peptidase activity"/>
    <property type="evidence" value="ECO:0007669"/>
    <property type="project" value="UniProtKB-KW"/>
</dbReference>
<dbReference type="InterPro" id="IPR003738">
    <property type="entry name" value="SRAP"/>
</dbReference>
<evidence type="ECO:0000256" key="5">
    <source>
        <dbReference type="ARBA" id="ARBA00023124"/>
    </source>
</evidence>
<evidence type="ECO:0000256" key="7">
    <source>
        <dbReference type="ARBA" id="ARBA00023239"/>
    </source>
</evidence>
<name>A0A7X2N3E1_9FIRM</name>
<dbReference type="GO" id="GO:0016829">
    <property type="term" value="F:lyase activity"/>
    <property type="evidence" value="ECO:0007669"/>
    <property type="project" value="UniProtKB-KW"/>
</dbReference>
<keyword evidence="2 8" id="KW-0645">Protease</keyword>
<gene>
    <name evidence="9" type="ORF">FYJ50_06540</name>
</gene>
<evidence type="ECO:0000256" key="6">
    <source>
        <dbReference type="ARBA" id="ARBA00023125"/>
    </source>
</evidence>
<reference evidence="9 10" key="1">
    <citation type="submission" date="2019-08" db="EMBL/GenBank/DDBJ databases">
        <title>In-depth cultivation of the pig gut microbiome towards novel bacterial diversity and tailored functional studies.</title>
        <authorList>
            <person name="Wylensek D."/>
            <person name="Hitch T.C.A."/>
            <person name="Clavel T."/>
        </authorList>
    </citation>
    <scope>NUCLEOTIDE SEQUENCE [LARGE SCALE GENOMIC DNA]</scope>
    <source>
        <strain evidence="9 10">LKV-178-WT-2G</strain>
    </source>
</reference>
<keyword evidence="5" id="KW-0190">Covalent protein-DNA linkage</keyword>
<protein>
    <recommendedName>
        <fullName evidence="8">Abasic site processing protein</fullName>
        <ecNumber evidence="8">3.4.-.-</ecNumber>
    </recommendedName>
</protein>
<dbReference type="PANTHER" id="PTHR13604">
    <property type="entry name" value="DC12-RELATED"/>
    <property type="match status" value="1"/>
</dbReference>
<comment type="similarity">
    <text evidence="1 8">Belongs to the SOS response-associated peptidase family.</text>
</comment>
<dbReference type="GO" id="GO:0106300">
    <property type="term" value="P:protein-DNA covalent cross-linking repair"/>
    <property type="evidence" value="ECO:0007669"/>
    <property type="project" value="InterPro"/>
</dbReference>
<dbReference type="Proteomes" id="UP000470082">
    <property type="component" value="Unassembled WGS sequence"/>
</dbReference>
<evidence type="ECO:0000313" key="10">
    <source>
        <dbReference type="Proteomes" id="UP000470082"/>
    </source>
</evidence>
<evidence type="ECO:0000256" key="2">
    <source>
        <dbReference type="ARBA" id="ARBA00022670"/>
    </source>
</evidence>
<dbReference type="RefSeq" id="WP_154460322.1">
    <property type="nucleotide sequence ID" value="NZ_VUMM01000012.1"/>
</dbReference>
<evidence type="ECO:0000256" key="1">
    <source>
        <dbReference type="ARBA" id="ARBA00008136"/>
    </source>
</evidence>
<evidence type="ECO:0000256" key="8">
    <source>
        <dbReference type="RuleBase" id="RU364100"/>
    </source>
</evidence>
<dbReference type="SUPFAM" id="SSF143081">
    <property type="entry name" value="BB1717-like"/>
    <property type="match status" value="1"/>
</dbReference>
<comment type="caution">
    <text evidence="9">The sequence shown here is derived from an EMBL/GenBank/DDBJ whole genome shotgun (WGS) entry which is preliminary data.</text>
</comment>
<keyword evidence="7" id="KW-0456">Lyase</keyword>
<evidence type="ECO:0000256" key="3">
    <source>
        <dbReference type="ARBA" id="ARBA00022763"/>
    </source>
</evidence>
<dbReference type="GO" id="GO:0006508">
    <property type="term" value="P:proteolysis"/>
    <property type="evidence" value="ECO:0007669"/>
    <property type="project" value="UniProtKB-KW"/>
</dbReference>
<sequence length="174" mass="20945">MCGRYYIDLYTIRKVTRNKKIDFPVSDIYPGQFPLVLNKDLKCMQMEWGMAAFGKRIINAREETVDQKPFFKEDWQKRKCVIPAKGFYEWDPHSNKYYFYTDDILYMAGVYNEKNQFVILTTKANDSIKEIHNRMPWILKEEELKNWFNQNTKMNVSDSIELKSICPYKQETLF</sequence>
<keyword evidence="6" id="KW-0238">DNA-binding</keyword>
<organism evidence="9 10">
    <name type="scientific">Floccifex porci</name>
    <dbReference type="NCBI Taxonomy" id="2606629"/>
    <lineage>
        <taxon>Bacteria</taxon>
        <taxon>Bacillati</taxon>
        <taxon>Bacillota</taxon>
        <taxon>Erysipelotrichia</taxon>
        <taxon>Erysipelotrichales</taxon>
        <taxon>Erysipelotrichaceae</taxon>
        <taxon>Floccifex</taxon>
    </lineage>
</organism>
<keyword evidence="4 8" id="KW-0378">Hydrolase</keyword>
<keyword evidence="10" id="KW-1185">Reference proteome</keyword>
<dbReference type="PANTHER" id="PTHR13604:SF0">
    <property type="entry name" value="ABASIC SITE PROCESSING PROTEIN HMCES"/>
    <property type="match status" value="1"/>
</dbReference>
<dbReference type="EC" id="3.4.-.-" evidence="8"/>
<keyword evidence="3" id="KW-0227">DNA damage</keyword>
<evidence type="ECO:0000256" key="4">
    <source>
        <dbReference type="ARBA" id="ARBA00022801"/>
    </source>
</evidence>
<dbReference type="EMBL" id="VUMM01000012">
    <property type="protein sequence ID" value="MSS01754.1"/>
    <property type="molecule type" value="Genomic_DNA"/>
</dbReference>
<accession>A0A7X2N3E1</accession>
<proteinExistence type="inferred from homology"/>
<evidence type="ECO:0000313" key="9">
    <source>
        <dbReference type="EMBL" id="MSS01754.1"/>
    </source>
</evidence>